<dbReference type="InterPro" id="IPR001878">
    <property type="entry name" value="Znf_CCHC"/>
</dbReference>
<gene>
    <name evidence="4" type="ORF">Goklo_025405</name>
</gene>
<proteinExistence type="predicted"/>
<dbReference type="EMBL" id="JABFAB010236504">
    <property type="protein sequence ID" value="MBA0670414.1"/>
    <property type="molecule type" value="Genomic_DNA"/>
</dbReference>
<evidence type="ECO:0000313" key="5">
    <source>
        <dbReference type="Proteomes" id="UP000593573"/>
    </source>
</evidence>
<dbReference type="InterPro" id="IPR040256">
    <property type="entry name" value="At4g02000-like"/>
</dbReference>
<evidence type="ECO:0000259" key="3">
    <source>
        <dbReference type="PROSITE" id="PS50158"/>
    </source>
</evidence>
<evidence type="ECO:0000313" key="4">
    <source>
        <dbReference type="EMBL" id="MBA0670414.1"/>
    </source>
</evidence>
<dbReference type="PANTHER" id="PTHR31286">
    <property type="entry name" value="GLYCINE-RICH CELL WALL STRUCTURAL PROTEIN 1.8-LIKE"/>
    <property type="match status" value="1"/>
</dbReference>
<evidence type="ECO:0000256" key="1">
    <source>
        <dbReference type="PROSITE-ProRule" id="PRU00047"/>
    </source>
</evidence>
<dbReference type="PANTHER" id="PTHR31286:SF173">
    <property type="entry name" value="DUF4283 DOMAIN-CONTAINING PROTEIN"/>
    <property type="match status" value="1"/>
</dbReference>
<feature type="region of interest" description="Disordered" evidence="2">
    <location>
        <begin position="378"/>
        <end position="403"/>
    </location>
</feature>
<dbReference type="Proteomes" id="UP000593573">
    <property type="component" value="Unassembled WGS sequence"/>
</dbReference>
<keyword evidence="1" id="KW-0862">Zinc</keyword>
<name>A0A7J8W6W3_9ROSI</name>
<dbReference type="OrthoDB" id="1096772at2759"/>
<dbReference type="AlphaFoldDB" id="A0A7J8W6W3"/>
<keyword evidence="1" id="KW-0863">Zinc-finger</keyword>
<dbReference type="Pfam" id="PF14111">
    <property type="entry name" value="DUF4283"/>
    <property type="match status" value="1"/>
</dbReference>
<organism evidence="4 5">
    <name type="scientific">Gossypium klotzschianum</name>
    <dbReference type="NCBI Taxonomy" id="34286"/>
    <lineage>
        <taxon>Eukaryota</taxon>
        <taxon>Viridiplantae</taxon>
        <taxon>Streptophyta</taxon>
        <taxon>Embryophyta</taxon>
        <taxon>Tracheophyta</taxon>
        <taxon>Spermatophyta</taxon>
        <taxon>Magnoliopsida</taxon>
        <taxon>eudicotyledons</taxon>
        <taxon>Gunneridae</taxon>
        <taxon>Pentapetalae</taxon>
        <taxon>rosids</taxon>
        <taxon>malvids</taxon>
        <taxon>Malvales</taxon>
        <taxon>Malvaceae</taxon>
        <taxon>Malvoideae</taxon>
        <taxon>Gossypium</taxon>
    </lineage>
</organism>
<feature type="compositionally biased region" description="Basic and acidic residues" evidence="2">
    <location>
        <begin position="379"/>
        <end position="392"/>
    </location>
</feature>
<reference evidence="4 5" key="1">
    <citation type="journal article" date="2019" name="Genome Biol. Evol.">
        <title>Insights into the evolution of the New World diploid cottons (Gossypium, subgenus Houzingenia) based on genome sequencing.</title>
        <authorList>
            <person name="Grover C.E."/>
            <person name="Arick M.A. 2nd"/>
            <person name="Thrash A."/>
            <person name="Conover J.L."/>
            <person name="Sanders W.S."/>
            <person name="Peterson D.G."/>
            <person name="Frelichowski J.E."/>
            <person name="Scheffler J.A."/>
            <person name="Scheffler B.E."/>
            <person name="Wendel J.F."/>
        </authorList>
    </citation>
    <scope>NUCLEOTIDE SEQUENCE [LARGE SCALE GENOMIC DNA]</scope>
    <source>
        <strain evidence="4">57</strain>
        <tissue evidence="4">Leaf</tissue>
    </source>
</reference>
<sequence>MLSSSSVDIVNGNGDDISIAEDSNTKKVDKNVGQPAAESFFLSEQDVKKSIVDGVPSIDFSDRVYQILEKEMSTSIILKMLGWNIGISTLQNKLYWIWRPSKPFQLMNNENGYFLAKFQNSVDNDKILSQGSWVIFGHYLTAQLWSIEFNPNLPYRYLVQTWILFPGLPSHLYKRQILMEIGGLIGKVTKLDFNTDSRVRGRYARMAVFVNLGRPLISKILINGNPQRIEYENLPVVCFKCGRYGHTNETCLLSTPSLRVVEKGESSERATISTTAAGEGEYGPWMLVEQKSRRGNLEGRKAVGNWFSKANLSWRVGQGQMGHESSSLKQADHVIAKRSGSKGGWKLNKTVKDSSHATSFPCKGGHAGNRASNLITSEIEEHSAKDLSRHLEEEADISSFDRQ</sequence>
<keyword evidence="1" id="KW-0479">Metal-binding</keyword>
<feature type="domain" description="CCHC-type" evidence="3">
    <location>
        <begin position="238"/>
        <end position="251"/>
    </location>
</feature>
<evidence type="ECO:0000256" key="2">
    <source>
        <dbReference type="SAM" id="MobiDB-lite"/>
    </source>
</evidence>
<dbReference type="GO" id="GO:0003676">
    <property type="term" value="F:nucleic acid binding"/>
    <property type="evidence" value="ECO:0007669"/>
    <property type="project" value="InterPro"/>
</dbReference>
<keyword evidence="5" id="KW-1185">Reference proteome</keyword>
<dbReference type="InterPro" id="IPR025558">
    <property type="entry name" value="DUF4283"/>
</dbReference>
<dbReference type="PROSITE" id="PS50158">
    <property type="entry name" value="ZF_CCHC"/>
    <property type="match status" value="1"/>
</dbReference>
<protein>
    <recommendedName>
        <fullName evidence="3">CCHC-type domain-containing protein</fullName>
    </recommendedName>
</protein>
<comment type="caution">
    <text evidence="4">The sequence shown here is derived from an EMBL/GenBank/DDBJ whole genome shotgun (WGS) entry which is preliminary data.</text>
</comment>
<accession>A0A7J8W6W3</accession>
<dbReference type="GO" id="GO:0008270">
    <property type="term" value="F:zinc ion binding"/>
    <property type="evidence" value="ECO:0007669"/>
    <property type="project" value="UniProtKB-KW"/>
</dbReference>